<evidence type="ECO:0000313" key="2">
    <source>
        <dbReference type="Proteomes" id="UP000255082"/>
    </source>
</evidence>
<reference evidence="1 2" key="1">
    <citation type="submission" date="2018-06" db="EMBL/GenBank/DDBJ databases">
        <authorList>
            <consortium name="Pathogen Informatics"/>
            <person name="Doyle S."/>
        </authorList>
    </citation>
    <scope>NUCLEOTIDE SEQUENCE [LARGE SCALE GENOMIC DNA]</scope>
    <source>
        <strain evidence="1 2">NCTC13184</strain>
    </source>
</reference>
<protein>
    <submittedName>
        <fullName evidence="1">Uncharacterized protein</fullName>
    </submittedName>
</protein>
<gene>
    <name evidence="1" type="ORF">NCTC13184_03007</name>
</gene>
<name>A0A378WQX0_9NOCA</name>
<dbReference type="AlphaFoldDB" id="A0A378WQX0"/>
<sequence>MKQLYARTSIMSSVERLDSTVRAAITAHAEVNSLGDVLTSATTVCETRSVRLYRNGLLAKVTGSGDPDREHRTIAMIIPACLVIAVVGEKRGIHVRSARLEAISLNPGIAAALDSGISVVAHWSGQMAHDAPAGFFLGLGNDEDGRAFLGKFREAVAGAKTR</sequence>
<accession>A0A378WQX0</accession>
<dbReference type="RefSeq" id="WP_062965013.1">
    <property type="nucleotide sequence ID" value="NZ_JAJFOE010000001.1"/>
</dbReference>
<evidence type="ECO:0000313" key="1">
    <source>
        <dbReference type="EMBL" id="SUA43638.1"/>
    </source>
</evidence>
<dbReference type="EMBL" id="UGRU01000001">
    <property type="protein sequence ID" value="SUA43638.1"/>
    <property type="molecule type" value="Genomic_DNA"/>
</dbReference>
<dbReference type="Proteomes" id="UP000255082">
    <property type="component" value="Unassembled WGS sequence"/>
</dbReference>
<proteinExistence type="predicted"/>
<organism evidence="1 2">
    <name type="scientific">Nocardia africana</name>
    <dbReference type="NCBI Taxonomy" id="134964"/>
    <lineage>
        <taxon>Bacteria</taxon>
        <taxon>Bacillati</taxon>
        <taxon>Actinomycetota</taxon>
        <taxon>Actinomycetes</taxon>
        <taxon>Mycobacteriales</taxon>
        <taxon>Nocardiaceae</taxon>
        <taxon>Nocardia</taxon>
    </lineage>
</organism>